<dbReference type="RefSeq" id="WP_044664056.1">
    <property type="nucleotide sequence ID" value="NZ_CDRZ01000027.1"/>
</dbReference>
<proteinExistence type="inferred from homology"/>
<keyword evidence="10" id="KW-1185">Reference proteome</keyword>
<dbReference type="GO" id="GO:0005886">
    <property type="term" value="C:plasma membrane"/>
    <property type="evidence" value="ECO:0007669"/>
    <property type="project" value="UniProtKB-SubCell"/>
</dbReference>
<evidence type="ECO:0000256" key="4">
    <source>
        <dbReference type="ARBA" id="ARBA00022989"/>
    </source>
</evidence>
<feature type="domain" description="ABC3 transporter permease C-terminal" evidence="8">
    <location>
        <begin position="284"/>
        <end position="400"/>
    </location>
</feature>
<reference evidence="10" key="1">
    <citation type="submission" date="2015-01" db="EMBL/GenBank/DDBJ databases">
        <authorList>
            <person name="Manzoor Shahid"/>
            <person name="Zubair Saima"/>
        </authorList>
    </citation>
    <scope>NUCLEOTIDE SEQUENCE [LARGE SCALE GENOMIC DNA]</scope>
    <source>
        <strain evidence="10">Sp3</strain>
    </source>
</reference>
<evidence type="ECO:0000259" key="8">
    <source>
        <dbReference type="Pfam" id="PF02687"/>
    </source>
</evidence>
<feature type="transmembrane region" description="Helical" evidence="7">
    <location>
        <begin position="892"/>
        <end position="912"/>
    </location>
</feature>
<feature type="transmembrane region" description="Helical" evidence="7">
    <location>
        <begin position="368"/>
        <end position="392"/>
    </location>
</feature>
<organism evidence="9 10">
    <name type="scientific">Syntrophaceticus schinkii</name>
    <dbReference type="NCBI Taxonomy" id="499207"/>
    <lineage>
        <taxon>Bacteria</taxon>
        <taxon>Bacillati</taxon>
        <taxon>Bacillota</taxon>
        <taxon>Clostridia</taxon>
        <taxon>Thermoanaerobacterales</taxon>
        <taxon>Thermoanaerobacterales Family III. Incertae Sedis</taxon>
        <taxon>Syntrophaceticus</taxon>
    </lineage>
</organism>
<accession>A0A0B7MCH6</accession>
<feature type="transmembrane region" description="Helical" evidence="7">
    <location>
        <begin position="857"/>
        <end position="880"/>
    </location>
</feature>
<keyword evidence="5 7" id="KW-0472">Membrane</keyword>
<evidence type="ECO:0000313" key="9">
    <source>
        <dbReference type="EMBL" id="CEO87750.1"/>
    </source>
</evidence>
<keyword evidence="2" id="KW-1003">Cell membrane</keyword>
<dbReference type="AlphaFoldDB" id="A0A0B7MCH6"/>
<name>A0A0B7MCH6_9FIRM</name>
<evidence type="ECO:0000256" key="7">
    <source>
        <dbReference type="SAM" id="Phobius"/>
    </source>
</evidence>
<dbReference type="InterPro" id="IPR003838">
    <property type="entry name" value="ABC3_permease_C"/>
</dbReference>
<evidence type="ECO:0000256" key="1">
    <source>
        <dbReference type="ARBA" id="ARBA00004651"/>
    </source>
</evidence>
<evidence type="ECO:0000256" key="5">
    <source>
        <dbReference type="ARBA" id="ARBA00023136"/>
    </source>
</evidence>
<dbReference type="Pfam" id="PF02687">
    <property type="entry name" value="FtsX"/>
    <property type="match status" value="2"/>
</dbReference>
<evidence type="ECO:0000256" key="3">
    <source>
        <dbReference type="ARBA" id="ARBA00022692"/>
    </source>
</evidence>
<gene>
    <name evidence="9" type="ORF">SSCH_1220003</name>
</gene>
<keyword evidence="3 7" id="KW-0812">Transmembrane</keyword>
<feature type="transmembrane region" description="Helical" evidence="7">
    <location>
        <begin position="25"/>
        <end position="48"/>
    </location>
</feature>
<feature type="transmembrane region" description="Helical" evidence="7">
    <location>
        <begin position="800"/>
        <end position="825"/>
    </location>
</feature>
<feature type="transmembrane region" description="Helical" evidence="7">
    <location>
        <begin position="276"/>
        <end position="302"/>
    </location>
</feature>
<evidence type="ECO:0000256" key="2">
    <source>
        <dbReference type="ARBA" id="ARBA00022475"/>
    </source>
</evidence>
<feature type="domain" description="ABC3 transporter permease C-terminal" evidence="8">
    <location>
        <begin position="808"/>
        <end position="910"/>
    </location>
</feature>
<dbReference type="PANTHER" id="PTHR30572:SF4">
    <property type="entry name" value="ABC TRANSPORTER PERMEASE YTRF"/>
    <property type="match status" value="1"/>
</dbReference>
<dbReference type="GO" id="GO:0022857">
    <property type="term" value="F:transmembrane transporter activity"/>
    <property type="evidence" value="ECO:0007669"/>
    <property type="project" value="TreeGrafter"/>
</dbReference>
<feature type="transmembrane region" description="Helical" evidence="7">
    <location>
        <begin position="443"/>
        <end position="467"/>
    </location>
</feature>
<comment type="similarity">
    <text evidence="6">Belongs to the ABC-4 integral membrane protein family.</text>
</comment>
<comment type="subcellular location">
    <subcellularLocation>
        <location evidence="1">Cell membrane</location>
        <topology evidence="1">Multi-pass membrane protein</topology>
    </subcellularLocation>
</comment>
<dbReference type="InterPro" id="IPR050250">
    <property type="entry name" value="Macrolide_Exporter_MacB"/>
</dbReference>
<keyword evidence="4 7" id="KW-1133">Transmembrane helix</keyword>
<dbReference type="OrthoDB" id="9793166at2"/>
<sequence length="931" mass="102941">MMHLSFSVNSIAIANLRNRRREYRLLISGIVLAIYFVAATLLFAATMFTSLKEQHYQRVGKQDAIIFNCQDAPLEELLESGVLSEYGTAEIMGYVLPDGQNKANGFSIARFDETALTLAGKEALEGRLPNKAGEIALERSTLARLRTKASIGDTITLTLLIPDGTDFMGSPVQKTFTIVGIVADKLGYLNQWALCAPAYHDYPAGVLSVDEPIAAGGKEIVNCYGRYAQSTHTSFEQLKSFCEKYGIIDDNFGWAAVENTRYQFLNNSNNTNDDTIIATSVFFMIIALILMCAACLGIINSFSASLESRKRQIGMLRAVGATKRQICNIFGRETLILSVFSIPLGLLLACLTVWGITRILGPNYIFHLNALIIALVAAAGVLCVLFAASIPLRKAAKIPPMQAIRDVDLSRRMKKSTVKSEKVFNVSRHIARRNLTLYKNKQVMVTAMLVVTIMLLSLVVFAATPLLSEAKSDYGSDYHLFQQGRAIDWLMEYEFHKPGITEQDRADVAALSTVKTVTGEKVLSVKILTDKITPYMMAANGYSHFDYLSPEPLTEGISNTPELHRSHSLLHNTYKESKAKYGYTQDYLTVDCCGIDAEVVEKLSHFVSQGRINIDILSSGEEILIIAPEKYGIIEEKYDNGSISTRIDYALDKETAYSSVYHNNMFQAGDTLTLSLLYTDEPEEHTGGETRKLPDKVVRIDKTVTIGALLEITAGEKDLQKYFSSYFYHEVGDIITTTAGLSTLGFELPYDALAITLSESPDPEMEEYLDTNLALITARTAGADLISFVSLARENRKITYGLLIAAGALIILFFAICASMVNNTLSARIWASKREIGTIRAVGASEREIVHSYLWQLVSMFSWGTIIGLVAELAVCRWLLAAKQIPAVNTALPVWQPLLFVVLLFLICCLNIRSKVGVIFRGSIVENIREL</sequence>
<evidence type="ECO:0000313" key="10">
    <source>
        <dbReference type="Proteomes" id="UP000046155"/>
    </source>
</evidence>
<evidence type="ECO:0000256" key="6">
    <source>
        <dbReference type="ARBA" id="ARBA00038076"/>
    </source>
</evidence>
<dbReference type="Proteomes" id="UP000046155">
    <property type="component" value="Unassembled WGS sequence"/>
</dbReference>
<protein>
    <recommendedName>
        <fullName evidence="8">ABC3 transporter permease C-terminal domain-containing protein</fullName>
    </recommendedName>
</protein>
<dbReference type="EMBL" id="CDRZ01000027">
    <property type="protein sequence ID" value="CEO87750.1"/>
    <property type="molecule type" value="Genomic_DNA"/>
</dbReference>
<feature type="transmembrane region" description="Helical" evidence="7">
    <location>
        <begin position="334"/>
        <end position="356"/>
    </location>
</feature>
<dbReference type="PANTHER" id="PTHR30572">
    <property type="entry name" value="MEMBRANE COMPONENT OF TRANSPORTER-RELATED"/>
    <property type="match status" value="1"/>
</dbReference>